<protein>
    <recommendedName>
        <fullName evidence="3">Exostosin GT47 domain-containing protein</fullName>
    </recommendedName>
</protein>
<accession>A0A7S0F9Z0</accession>
<proteinExistence type="predicted"/>
<evidence type="ECO:0000313" key="2">
    <source>
        <dbReference type="EMBL" id="CAD8347737.1"/>
    </source>
</evidence>
<feature type="chain" id="PRO_5030615347" description="Exostosin GT47 domain-containing protein" evidence="1">
    <location>
        <begin position="38"/>
        <end position="440"/>
    </location>
</feature>
<sequence>MLLEKRNHPQPGLLAAMLQNLLACAVLLLACTVGTVAVSCTEETCKKLTHDDDASLLVSWQQRRERVRLEDAAKALLASAKPASASQSSLPEPLALASSASESLNTMLVSMNTYADLADIVDSSEIPVSGGDPHGIGQKAAKRLLAATTPQVVFLQRTAKSFEHFISALEDATQVPQPFVLLAVNGDGPMTHELQVRIARLRGLNACFATEMHSDAGTGVFYPMPLGMRYHHAGNYEPLLNERLGSLSAQPGHVPQAPVFTQTDSVSGVTADLIRRIVSAAPKFKDRIPKLLVAPMGNTHPVRKQYREVLSREEYKAFVDVVPESRLDLADFLTLLAKYQAVLSPPGLSYDCFRTWEVLALGSVPALHRDEEWDMDLYTKSGLDSYFLADPSMLTPESLKTFLQQMRDPKEFHYLVMGSYWQQQWRSELGKNTSEVHKLK</sequence>
<evidence type="ECO:0000256" key="1">
    <source>
        <dbReference type="SAM" id="SignalP"/>
    </source>
</evidence>
<name>A0A7S0F9Z0_9DINO</name>
<evidence type="ECO:0008006" key="3">
    <source>
        <dbReference type="Google" id="ProtNLM"/>
    </source>
</evidence>
<gene>
    <name evidence="2" type="ORF">PBAH0796_LOCUS3476</name>
</gene>
<dbReference type="AlphaFoldDB" id="A0A7S0F9Z0"/>
<feature type="signal peptide" evidence="1">
    <location>
        <begin position="1"/>
        <end position="37"/>
    </location>
</feature>
<reference evidence="2" key="1">
    <citation type="submission" date="2021-01" db="EMBL/GenBank/DDBJ databases">
        <authorList>
            <person name="Corre E."/>
            <person name="Pelletier E."/>
            <person name="Niang G."/>
            <person name="Scheremetjew M."/>
            <person name="Finn R."/>
            <person name="Kale V."/>
            <person name="Holt S."/>
            <person name="Cochrane G."/>
            <person name="Meng A."/>
            <person name="Brown T."/>
            <person name="Cohen L."/>
        </authorList>
    </citation>
    <scope>NUCLEOTIDE SEQUENCE</scope>
    <source>
        <strain evidence="2">Pbaha01</strain>
    </source>
</reference>
<organism evidence="2">
    <name type="scientific">Pyrodinium bahamense</name>
    <dbReference type="NCBI Taxonomy" id="73915"/>
    <lineage>
        <taxon>Eukaryota</taxon>
        <taxon>Sar</taxon>
        <taxon>Alveolata</taxon>
        <taxon>Dinophyceae</taxon>
        <taxon>Gonyaulacales</taxon>
        <taxon>Pyrocystaceae</taxon>
        <taxon>Pyrodinium</taxon>
    </lineage>
</organism>
<dbReference type="PROSITE" id="PS51257">
    <property type="entry name" value="PROKAR_LIPOPROTEIN"/>
    <property type="match status" value="1"/>
</dbReference>
<dbReference type="EMBL" id="HBEG01005802">
    <property type="protein sequence ID" value="CAD8347737.1"/>
    <property type="molecule type" value="Transcribed_RNA"/>
</dbReference>
<keyword evidence="1" id="KW-0732">Signal</keyword>